<evidence type="ECO:0000313" key="2">
    <source>
        <dbReference type="Proteomes" id="UP000192652"/>
    </source>
</evidence>
<protein>
    <submittedName>
        <fullName evidence="1">Uncharacterized protein</fullName>
    </submittedName>
</protein>
<organism evidence="1 2">
    <name type="scientific">Xaviernesmea rhizosphaerae</name>
    <dbReference type="NCBI Taxonomy" id="1672749"/>
    <lineage>
        <taxon>Bacteria</taxon>
        <taxon>Pseudomonadati</taxon>
        <taxon>Pseudomonadota</taxon>
        <taxon>Alphaproteobacteria</taxon>
        <taxon>Hyphomicrobiales</taxon>
        <taxon>Rhizobiaceae</taxon>
        <taxon>Rhizobium/Agrobacterium group</taxon>
        <taxon>Xaviernesmea</taxon>
    </lineage>
</organism>
<gene>
    <name evidence="1" type="ORF">BTR14_13080</name>
</gene>
<name>A0ABX3PCS2_9HYPH</name>
<keyword evidence="2" id="KW-1185">Reference proteome</keyword>
<reference evidence="1 2" key="1">
    <citation type="journal article" date="2017" name="Antonie Van Leeuwenhoek">
        <title>Rhizobium rhizosphaerae sp. nov., a novel species isolated from rice rhizosphere.</title>
        <authorList>
            <person name="Zhao J.J."/>
            <person name="Zhang J."/>
            <person name="Zhang R.J."/>
            <person name="Zhang C.W."/>
            <person name="Yin H.Q."/>
            <person name="Zhang X.X."/>
        </authorList>
    </citation>
    <scope>NUCLEOTIDE SEQUENCE [LARGE SCALE GENOMIC DNA]</scope>
    <source>
        <strain evidence="1 2">RD15</strain>
    </source>
</reference>
<dbReference type="EMBL" id="MSPX01000010">
    <property type="protein sequence ID" value="OQP86010.1"/>
    <property type="molecule type" value="Genomic_DNA"/>
</dbReference>
<dbReference type="Proteomes" id="UP000192652">
    <property type="component" value="Unassembled WGS sequence"/>
</dbReference>
<evidence type="ECO:0000313" key="1">
    <source>
        <dbReference type="EMBL" id="OQP86010.1"/>
    </source>
</evidence>
<proteinExistence type="predicted"/>
<accession>A0ABX3PCS2</accession>
<comment type="caution">
    <text evidence="1">The sequence shown here is derived from an EMBL/GenBank/DDBJ whole genome shotgun (WGS) entry which is preliminary data.</text>
</comment>
<sequence>MRPFKLALKIALTLIALILGGLVCLTVAVAWSSSVGERDNAECSMLIIEKKIEPLSTATEYRRACMAAKGYGMLPTCWAQNFSSGSCFVPAWMFWINKI</sequence>